<dbReference type="Proteomes" id="UP000005446">
    <property type="component" value="Unassembled WGS sequence"/>
</dbReference>
<dbReference type="HOGENOM" id="CLU_3050484_0_0_1"/>
<evidence type="ECO:0000256" key="1">
    <source>
        <dbReference type="SAM" id="Phobius"/>
    </source>
</evidence>
<accession>H0ER71</accession>
<dbReference type="EMBL" id="AGUE01000133">
    <property type="protein sequence ID" value="EHK98967.1"/>
    <property type="molecule type" value="Genomic_DNA"/>
</dbReference>
<evidence type="ECO:0000313" key="3">
    <source>
        <dbReference type="EMBL" id="EHK98967.1"/>
    </source>
</evidence>
<organism evidence="3 4">
    <name type="scientific">Glarea lozoyensis (strain ATCC 74030 / MF5533)</name>
    <dbReference type="NCBI Taxonomy" id="1104152"/>
    <lineage>
        <taxon>Eukaryota</taxon>
        <taxon>Fungi</taxon>
        <taxon>Dikarya</taxon>
        <taxon>Ascomycota</taxon>
        <taxon>Pezizomycotina</taxon>
        <taxon>Leotiomycetes</taxon>
        <taxon>Helotiales</taxon>
        <taxon>Helotiaceae</taxon>
        <taxon>Glarea</taxon>
    </lineage>
</organism>
<feature type="transmembrane region" description="Helical" evidence="1">
    <location>
        <begin position="32"/>
        <end position="51"/>
    </location>
</feature>
<evidence type="ECO:0000313" key="4">
    <source>
        <dbReference type="Proteomes" id="UP000005446"/>
    </source>
</evidence>
<comment type="caution">
    <text evidence="3">The sequence shown here is derived from an EMBL/GenBank/DDBJ whole genome shotgun (WGS) entry which is preliminary data.</text>
</comment>
<sequence length="54" mass="6074">MVQDRTSEYQACLGTRRAITTLIRPLKRVPSTAGLTTMIMFLNFMIGKGLLLNM</sequence>
<gene>
    <name evidence="3" type="ORF">M7I_5188</name>
</gene>
<keyword evidence="1" id="KW-1133">Transmembrane helix</keyword>
<dbReference type="InParanoid" id="H0ER71"/>
<protein>
    <recommendedName>
        <fullName evidence="2">Syntaxin-5 N-terminal Sly1p-binding domain-containing protein</fullName>
    </recommendedName>
</protein>
<keyword evidence="4" id="KW-1185">Reference proteome</keyword>
<dbReference type="AlphaFoldDB" id="H0ER71"/>
<reference evidence="3 4" key="1">
    <citation type="journal article" date="2012" name="Eukaryot. Cell">
        <title>Genome sequence of the fungus Glarea lozoyensis: the first genome sequence of a species from the Helotiaceae family.</title>
        <authorList>
            <person name="Youssar L."/>
            <person name="Gruening B.A."/>
            <person name="Erxleben A."/>
            <person name="Guenther S."/>
            <person name="Huettel W."/>
        </authorList>
    </citation>
    <scope>NUCLEOTIDE SEQUENCE [LARGE SCALE GENOMIC DNA]</scope>
    <source>
        <strain evidence="4">ATCC 74030 / MF5533</strain>
    </source>
</reference>
<name>H0ER71_GLAL7</name>
<proteinExistence type="predicted"/>
<dbReference type="InterPro" id="IPR021538">
    <property type="entry name" value="Syntaxin-5_N"/>
</dbReference>
<feature type="domain" description="Syntaxin-5 N-terminal Sly1p-binding" evidence="2">
    <location>
        <begin position="2"/>
        <end position="15"/>
    </location>
</feature>
<evidence type="ECO:0000259" key="2">
    <source>
        <dbReference type="Pfam" id="PF11416"/>
    </source>
</evidence>
<dbReference type="Pfam" id="PF11416">
    <property type="entry name" value="Syntaxin-5_N"/>
    <property type="match status" value="1"/>
</dbReference>
<keyword evidence="1" id="KW-0472">Membrane</keyword>
<keyword evidence="1" id="KW-0812">Transmembrane</keyword>